<evidence type="ECO:0008006" key="3">
    <source>
        <dbReference type="Google" id="ProtNLM"/>
    </source>
</evidence>
<proteinExistence type="predicted"/>
<evidence type="ECO:0000256" key="1">
    <source>
        <dbReference type="SAM" id="Phobius"/>
    </source>
</evidence>
<keyword evidence="1" id="KW-1133">Transmembrane helix</keyword>
<dbReference type="AlphaFoldDB" id="A0A078MSA9"/>
<dbReference type="Pfam" id="PF14019">
    <property type="entry name" value="DUF4235"/>
    <property type="match status" value="1"/>
</dbReference>
<organism evidence="2">
    <name type="scientific">Arthrobacter saudimassiliensis</name>
    <dbReference type="NCBI Taxonomy" id="1461584"/>
    <lineage>
        <taxon>Bacteria</taxon>
        <taxon>Bacillati</taxon>
        <taxon>Actinomycetota</taxon>
        <taxon>Actinomycetes</taxon>
        <taxon>Micrococcales</taxon>
        <taxon>Micrococcaceae</taxon>
        <taxon>Arthrobacter</taxon>
    </lineage>
</organism>
<protein>
    <recommendedName>
        <fullName evidence="3">DUF4235 domain-containing protein</fullName>
    </recommendedName>
</protein>
<dbReference type="EMBL" id="LN483071">
    <property type="protein sequence ID" value="CEA09139.1"/>
    <property type="molecule type" value="Genomic_DNA"/>
</dbReference>
<keyword evidence="1" id="KW-0472">Membrane</keyword>
<feature type="transmembrane region" description="Helical" evidence="1">
    <location>
        <begin position="47"/>
        <end position="69"/>
    </location>
</feature>
<sequence>MNVILKLLGTGVSILAGIVSAKALDFVWEKATGQEPPKDAEGSLEASLRSALVFALVSGAVSSAIRVLTNRGTQKAIQRYKRTPEVV</sequence>
<keyword evidence="1" id="KW-0812">Transmembrane</keyword>
<gene>
    <name evidence="2" type="ORF">BN1051_02504</name>
</gene>
<accession>A0A078MSA9</accession>
<name>A0A078MSA9_9MICC</name>
<dbReference type="InterPro" id="IPR025329">
    <property type="entry name" value="DUF4235"/>
</dbReference>
<evidence type="ECO:0000313" key="2">
    <source>
        <dbReference type="EMBL" id="CEA09139.1"/>
    </source>
</evidence>
<dbReference type="PATRIC" id="fig|1461584.3.peg.2478"/>
<reference evidence="2" key="1">
    <citation type="submission" date="2014-07" db="EMBL/GenBank/DDBJ databases">
        <authorList>
            <person name="Urmite Genomes Urmite Genomes"/>
        </authorList>
    </citation>
    <scope>NUCLEOTIDE SEQUENCE</scope>
    <source>
        <strain evidence="2">11W110_air</strain>
    </source>
</reference>